<keyword evidence="2" id="KW-1133">Transmembrane helix</keyword>
<keyword evidence="4" id="KW-1185">Reference proteome</keyword>
<dbReference type="EnsemblProtists" id="EOD36191">
    <property type="protein sequence ID" value="EOD36191"/>
    <property type="gene ID" value="EMIHUDRAFT_467259"/>
</dbReference>
<protein>
    <submittedName>
        <fullName evidence="3">Uncharacterized protein</fullName>
    </submittedName>
</protein>
<feature type="compositionally biased region" description="Acidic residues" evidence="1">
    <location>
        <begin position="70"/>
        <end position="88"/>
    </location>
</feature>
<feature type="transmembrane region" description="Helical" evidence="2">
    <location>
        <begin position="30"/>
        <end position="51"/>
    </location>
</feature>
<feature type="region of interest" description="Disordered" evidence="1">
    <location>
        <begin position="257"/>
        <end position="276"/>
    </location>
</feature>
<dbReference type="KEGG" id="ehx:EMIHUDRAFT_467259"/>
<feature type="region of interest" description="Disordered" evidence="1">
    <location>
        <begin position="61"/>
        <end position="88"/>
    </location>
</feature>
<evidence type="ECO:0000313" key="3">
    <source>
        <dbReference type="EnsemblProtists" id="EOD36191"/>
    </source>
</evidence>
<proteinExistence type="predicted"/>
<dbReference type="PaxDb" id="2903-EOD36191"/>
<evidence type="ECO:0000256" key="1">
    <source>
        <dbReference type="SAM" id="MobiDB-lite"/>
    </source>
</evidence>
<dbReference type="HOGENOM" id="CLU_843166_0_0_1"/>
<evidence type="ECO:0000313" key="4">
    <source>
        <dbReference type="Proteomes" id="UP000013827"/>
    </source>
</evidence>
<dbReference type="GeneID" id="17281462"/>
<evidence type="ECO:0000256" key="2">
    <source>
        <dbReference type="SAM" id="Phobius"/>
    </source>
</evidence>
<name>A0A0D3KKA6_EMIH1</name>
<dbReference type="AlphaFoldDB" id="A0A0D3KKA6"/>
<reference evidence="4" key="1">
    <citation type="journal article" date="2013" name="Nature">
        <title>Pan genome of the phytoplankton Emiliania underpins its global distribution.</title>
        <authorList>
            <person name="Read B.A."/>
            <person name="Kegel J."/>
            <person name="Klute M.J."/>
            <person name="Kuo A."/>
            <person name="Lefebvre S.C."/>
            <person name="Maumus F."/>
            <person name="Mayer C."/>
            <person name="Miller J."/>
            <person name="Monier A."/>
            <person name="Salamov A."/>
            <person name="Young J."/>
            <person name="Aguilar M."/>
            <person name="Claverie J.M."/>
            <person name="Frickenhaus S."/>
            <person name="Gonzalez K."/>
            <person name="Herman E.K."/>
            <person name="Lin Y.C."/>
            <person name="Napier J."/>
            <person name="Ogata H."/>
            <person name="Sarno A.F."/>
            <person name="Shmutz J."/>
            <person name="Schroeder D."/>
            <person name="de Vargas C."/>
            <person name="Verret F."/>
            <person name="von Dassow P."/>
            <person name="Valentin K."/>
            <person name="Van de Peer Y."/>
            <person name="Wheeler G."/>
            <person name="Dacks J.B."/>
            <person name="Delwiche C.F."/>
            <person name="Dyhrman S.T."/>
            <person name="Glockner G."/>
            <person name="John U."/>
            <person name="Richards T."/>
            <person name="Worden A.Z."/>
            <person name="Zhang X."/>
            <person name="Grigoriev I.V."/>
            <person name="Allen A.E."/>
            <person name="Bidle K."/>
            <person name="Borodovsky M."/>
            <person name="Bowler C."/>
            <person name="Brownlee C."/>
            <person name="Cock J.M."/>
            <person name="Elias M."/>
            <person name="Gladyshev V.N."/>
            <person name="Groth M."/>
            <person name="Guda C."/>
            <person name="Hadaegh A."/>
            <person name="Iglesias-Rodriguez M.D."/>
            <person name="Jenkins J."/>
            <person name="Jones B.M."/>
            <person name="Lawson T."/>
            <person name="Leese F."/>
            <person name="Lindquist E."/>
            <person name="Lobanov A."/>
            <person name="Lomsadze A."/>
            <person name="Malik S.B."/>
            <person name="Marsh M.E."/>
            <person name="Mackinder L."/>
            <person name="Mock T."/>
            <person name="Mueller-Roeber B."/>
            <person name="Pagarete A."/>
            <person name="Parker M."/>
            <person name="Probert I."/>
            <person name="Quesneville H."/>
            <person name="Raines C."/>
            <person name="Rensing S.A."/>
            <person name="Riano-Pachon D.M."/>
            <person name="Richier S."/>
            <person name="Rokitta S."/>
            <person name="Shiraiwa Y."/>
            <person name="Soanes D.M."/>
            <person name="van der Giezen M."/>
            <person name="Wahlund T.M."/>
            <person name="Williams B."/>
            <person name="Wilson W."/>
            <person name="Wolfe G."/>
            <person name="Wurch L.L."/>
        </authorList>
    </citation>
    <scope>NUCLEOTIDE SEQUENCE</scope>
</reference>
<reference evidence="3" key="2">
    <citation type="submission" date="2024-10" db="UniProtKB">
        <authorList>
            <consortium name="EnsemblProtists"/>
        </authorList>
    </citation>
    <scope>IDENTIFICATION</scope>
</reference>
<organism evidence="3 4">
    <name type="scientific">Emiliania huxleyi (strain CCMP1516)</name>
    <dbReference type="NCBI Taxonomy" id="280463"/>
    <lineage>
        <taxon>Eukaryota</taxon>
        <taxon>Haptista</taxon>
        <taxon>Haptophyta</taxon>
        <taxon>Prymnesiophyceae</taxon>
        <taxon>Isochrysidales</taxon>
        <taxon>Noelaerhabdaceae</taxon>
        <taxon>Emiliania</taxon>
    </lineage>
</organism>
<keyword evidence="2" id="KW-0472">Membrane</keyword>
<feature type="region of interest" description="Disordered" evidence="1">
    <location>
        <begin position="304"/>
        <end position="330"/>
    </location>
</feature>
<sequence length="330" mass="34644">MCGFFSPPPPPPPAAAALLTQVIEAAPPLFSFQFGMAMLVLALSLTLMPLIRERLRGGGDAAATARPAAEGDEGEGDSDGEGDDEGDDEHLGWVLAERLRNARFDPREMVASVISQLGESAFLVVSSFLAVAAVGLQTASRWGRQTMTGRSVAWSANEKVKATGRWAGSGHLGEEEFVLFVSVLFENVAARVAAQAPAGRGRGVAAPYLSRAVVETATTAALVAILVPFTLGIVDEVFDRRAAAKIGRELRRKRRKEEAAAAKARGEAAPSAPPPAAWPWELWGGGGWGSGGWSLRLPWCIGERRSSSPSSPTTSPLAPAAQGSLPALKQ</sequence>
<dbReference type="Proteomes" id="UP000013827">
    <property type="component" value="Unassembled WGS sequence"/>
</dbReference>
<feature type="compositionally biased region" description="Low complexity" evidence="1">
    <location>
        <begin position="307"/>
        <end position="316"/>
    </location>
</feature>
<keyword evidence="2" id="KW-0812">Transmembrane</keyword>
<feature type="compositionally biased region" description="Basic and acidic residues" evidence="1">
    <location>
        <begin position="257"/>
        <end position="266"/>
    </location>
</feature>
<accession>A0A0D3KKA6</accession>
<dbReference type="RefSeq" id="XP_005788620.1">
    <property type="nucleotide sequence ID" value="XM_005788563.1"/>
</dbReference>